<feature type="repeat" description="ANK" evidence="3">
    <location>
        <begin position="339"/>
        <end position="371"/>
    </location>
</feature>
<keyword evidence="4" id="KW-0812">Transmembrane</keyword>
<dbReference type="SUPFAM" id="SSF48403">
    <property type="entry name" value="Ankyrin repeat"/>
    <property type="match status" value="1"/>
</dbReference>
<keyword evidence="1" id="KW-0677">Repeat</keyword>
<dbReference type="Proteomes" id="UP000694844">
    <property type="component" value="Chromosome 8"/>
</dbReference>
<evidence type="ECO:0000256" key="4">
    <source>
        <dbReference type="SAM" id="Phobius"/>
    </source>
</evidence>
<dbReference type="Pfam" id="PF12796">
    <property type="entry name" value="Ank_2"/>
    <property type="match status" value="3"/>
</dbReference>
<evidence type="ECO:0000256" key="2">
    <source>
        <dbReference type="ARBA" id="ARBA00023043"/>
    </source>
</evidence>
<dbReference type="RefSeq" id="XP_022301466.1">
    <property type="nucleotide sequence ID" value="XM_022445758.1"/>
</dbReference>
<evidence type="ECO:0000313" key="6">
    <source>
        <dbReference type="RefSeq" id="XP_022301466.1"/>
    </source>
</evidence>
<name>A0A8B8BEL0_CRAVI</name>
<feature type="transmembrane region" description="Helical" evidence="4">
    <location>
        <begin position="6"/>
        <end position="27"/>
    </location>
</feature>
<dbReference type="PROSITE" id="PS50088">
    <property type="entry name" value="ANK_REPEAT"/>
    <property type="match status" value="1"/>
</dbReference>
<reference evidence="6" key="1">
    <citation type="submission" date="2025-08" db="UniProtKB">
        <authorList>
            <consortium name="RefSeq"/>
        </authorList>
    </citation>
    <scope>IDENTIFICATION</scope>
    <source>
        <tissue evidence="6">Whole sample</tissue>
    </source>
</reference>
<sequence length="720" mass="82245">MLLRFHQWFLFVMGGAFVCNSLILLHASAMDTPEKRSIDYGYHFNVTSVDRCPMNTSEHNKAEARLGCKENQGYHCIPDKYHSTLIEFCYPKKRILVHTGNCLELADIGILNHVKCQTFSCGCPEAPYYSNEMYKYPVCLRLAFGCFTSDIACLQEKFDRHPQEKFPKVYEQRGTDVFLYLFISATIIALAEFILLCIVKGKKMLDFVKCNKKSANQASFEDGKEHVSLNISPHDEGADVSTTLEDNEEEKRPLINIARDGTCEIKCMVPKGGCDLPSLTLDLEELESEHWLEDIELLVLLRRHCLQGAFENFDYLLRTRILKKENDSLKKILESRDRDGRSLMHYAAKGGSVDILEALLKLCSDRKLNDEDRFGHTLLHIACKYGRNDICTFLLSREDYIESEMEKTTNQLWNAAHFTAAGGNSRIFELLLTKNFPMNSKTINRLNILDIACNYNHTSLCKELIKRSSELKLLLHESDERGWNIAHIAARVGNKDILEFLINGYLDVEIAKSKTYQKKTILHISCEYGHYQLCKFIVENEHLNNMLGDFDQDMWNALHFCAKGGSLDAFKFIESKNVCASDDKTKDGKTALHISCIHKRVGIAKYLCDESKSAGKKIIDLKTKTLWTAAHYVAVEIKQDGSEEELIRILVDAGIDLNAKTEERKTVLIVACEHRNKRLVRYLVKEHPKLLKIETDLLKKAAECDAEINDIIDNAFKRSS</sequence>
<dbReference type="AlphaFoldDB" id="A0A8B8BEL0"/>
<proteinExistence type="predicted"/>
<evidence type="ECO:0000256" key="3">
    <source>
        <dbReference type="PROSITE-ProRule" id="PRU00023"/>
    </source>
</evidence>
<dbReference type="SMART" id="SM00248">
    <property type="entry name" value="ANK"/>
    <property type="match status" value="10"/>
</dbReference>
<dbReference type="PANTHER" id="PTHR24198:SF165">
    <property type="entry name" value="ANKYRIN REPEAT-CONTAINING PROTEIN-RELATED"/>
    <property type="match status" value="1"/>
</dbReference>
<dbReference type="InterPro" id="IPR036770">
    <property type="entry name" value="Ankyrin_rpt-contain_sf"/>
</dbReference>
<organism evidence="5 6">
    <name type="scientific">Crassostrea virginica</name>
    <name type="common">Eastern oyster</name>
    <dbReference type="NCBI Taxonomy" id="6565"/>
    <lineage>
        <taxon>Eukaryota</taxon>
        <taxon>Metazoa</taxon>
        <taxon>Spiralia</taxon>
        <taxon>Lophotrochozoa</taxon>
        <taxon>Mollusca</taxon>
        <taxon>Bivalvia</taxon>
        <taxon>Autobranchia</taxon>
        <taxon>Pteriomorphia</taxon>
        <taxon>Ostreida</taxon>
        <taxon>Ostreoidea</taxon>
        <taxon>Ostreidae</taxon>
        <taxon>Crassostrea</taxon>
    </lineage>
</organism>
<dbReference type="PANTHER" id="PTHR24198">
    <property type="entry name" value="ANKYRIN REPEAT AND PROTEIN KINASE DOMAIN-CONTAINING PROTEIN"/>
    <property type="match status" value="1"/>
</dbReference>
<protein>
    <submittedName>
        <fullName evidence="6">Ankyrin repeat domain-containing protein 50-like</fullName>
    </submittedName>
</protein>
<keyword evidence="4" id="KW-1133">Transmembrane helix</keyword>
<feature type="transmembrane region" description="Helical" evidence="4">
    <location>
        <begin position="178"/>
        <end position="199"/>
    </location>
</feature>
<accession>A0A8B8BEL0</accession>
<evidence type="ECO:0000313" key="5">
    <source>
        <dbReference type="Proteomes" id="UP000694844"/>
    </source>
</evidence>
<evidence type="ECO:0000256" key="1">
    <source>
        <dbReference type="ARBA" id="ARBA00022737"/>
    </source>
</evidence>
<keyword evidence="2 3" id="KW-0040">ANK repeat</keyword>
<keyword evidence="5" id="KW-1185">Reference proteome</keyword>
<dbReference type="GeneID" id="111109581"/>
<keyword evidence="4" id="KW-0472">Membrane</keyword>
<dbReference type="OrthoDB" id="6156851at2759"/>
<gene>
    <name evidence="6" type="primary">LOC111109581</name>
</gene>
<dbReference type="InterPro" id="IPR002110">
    <property type="entry name" value="Ankyrin_rpt"/>
</dbReference>
<dbReference type="Gene3D" id="1.25.40.20">
    <property type="entry name" value="Ankyrin repeat-containing domain"/>
    <property type="match status" value="2"/>
</dbReference>
<dbReference type="PROSITE" id="PS50297">
    <property type="entry name" value="ANK_REP_REGION"/>
    <property type="match status" value="1"/>
</dbReference>
<dbReference type="KEGG" id="cvn:111109581"/>
<dbReference type="PRINTS" id="PR01415">
    <property type="entry name" value="ANKYRIN"/>
</dbReference>